<dbReference type="RefSeq" id="WP_317533213.1">
    <property type="nucleotide sequence ID" value="NZ_JAWLKF010000006.1"/>
</dbReference>
<accession>A0ABU4D1H4</accession>
<evidence type="ECO:0000313" key="2">
    <source>
        <dbReference type="Proteomes" id="UP001186104"/>
    </source>
</evidence>
<proteinExistence type="predicted"/>
<protein>
    <submittedName>
        <fullName evidence="1">Uncharacterized protein</fullName>
    </submittedName>
</protein>
<sequence length="47" mass="4968">MVTRLDSADTIAAKSATADTPYRHGEEVGELLAALSGGEFRAASQFR</sequence>
<gene>
    <name evidence="1" type="ORF">R3P93_13370</name>
</gene>
<name>A0ABU4D1H4_9NOCA</name>
<dbReference type="Proteomes" id="UP001186104">
    <property type="component" value="Unassembled WGS sequence"/>
</dbReference>
<organism evidence="1 2">
    <name type="scientific">Rhodococcus cerastii</name>
    <dbReference type="NCBI Taxonomy" id="908616"/>
    <lineage>
        <taxon>Bacteria</taxon>
        <taxon>Bacillati</taxon>
        <taxon>Actinomycetota</taxon>
        <taxon>Actinomycetes</taxon>
        <taxon>Mycobacteriales</taxon>
        <taxon>Nocardiaceae</taxon>
        <taxon>Rhodococcus</taxon>
    </lineage>
</organism>
<dbReference type="EMBL" id="JAWLKF010000006">
    <property type="protein sequence ID" value="MDV6303550.1"/>
    <property type="molecule type" value="Genomic_DNA"/>
</dbReference>
<reference evidence="1 2" key="1">
    <citation type="submission" date="2023-10" db="EMBL/GenBank/DDBJ databases">
        <title>Development of a sustainable strategy for remediation of hydrocarbon-contaminated territories based on the waste exchange concept.</title>
        <authorList>
            <person name="Krivoruchko A."/>
        </authorList>
    </citation>
    <scope>NUCLEOTIDE SEQUENCE [LARGE SCALE GENOMIC DNA]</scope>
    <source>
        <strain evidence="1 2">IEGM 1327</strain>
    </source>
</reference>
<keyword evidence="2" id="KW-1185">Reference proteome</keyword>
<evidence type="ECO:0000313" key="1">
    <source>
        <dbReference type="EMBL" id="MDV6303550.1"/>
    </source>
</evidence>
<comment type="caution">
    <text evidence="1">The sequence shown here is derived from an EMBL/GenBank/DDBJ whole genome shotgun (WGS) entry which is preliminary data.</text>
</comment>